<keyword evidence="2" id="KW-1185">Reference proteome</keyword>
<accession>A0AAN8XBL6</accession>
<evidence type="ECO:0000313" key="2">
    <source>
        <dbReference type="Proteomes" id="UP001381693"/>
    </source>
</evidence>
<organism evidence="1 2">
    <name type="scientific">Halocaridina rubra</name>
    <name type="common">Hawaiian red shrimp</name>
    <dbReference type="NCBI Taxonomy" id="373956"/>
    <lineage>
        <taxon>Eukaryota</taxon>
        <taxon>Metazoa</taxon>
        <taxon>Ecdysozoa</taxon>
        <taxon>Arthropoda</taxon>
        <taxon>Crustacea</taxon>
        <taxon>Multicrustacea</taxon>
        <taxon>Malacostraca</taxon>
        <taxon>Eumalacostraca</taxon>
        <taxon>Eucarida</taxon>
        <taxon>Decapoda</taxon>
        <taxon>Pleocyemata</taxon>
        <taxon>Caridea</taxon>
        <taxon>Atyoidea</taxon>
        <taxon>Atyidae</taxon>
        <taxon>Halocaridina</taxon>
    </lineage>
</organism>
<feature type="non-terminal residue" evidence="1">
    <location>
        <position position="119"/>
    </location>
</feature>
<proteinExistence type="predicted"/>
<dbReference type="EMBL" id="JAXCGZ010007916">
    <property type="protein sequence ID" value="KAK7078273.1"/>
    <property type="molecule type" value="Genomic_DNA"/>
</dbReference>
<gene>
    <name evidence="1" type="ORF">SK128_008498</name>
</gene>
<name>A0AAN8XBL6_HALRR</name>
<protein>
    <submittedName>
        <fullName evidence="1">Uncharacterized protein</fullName>
    </submittedName>
</protein>
<comment type="caution">
    <text evidence="1">The sequence shown here is derived from an EMBL/GenBank/DDBJ whole genome shotgun (WGS) entry which is preliminary data.</text>
</comment>
<reference evidence="1 2" key="1">
    <citation type="submission" date="2023-11" db="EMBL/GenBank/DDBJ databases">
        <title>Halocaridina rubra genome assembly.</title>
        <authorList>
            <person name="Smith C."/>
        </authorList>
    </citation>
    <scope>NUCLEOTIDE SEQUENCE [LARGE SCALE GENOMIC DNA]</scope>
    <source>
        <strain evidence="1">EP-1</strain>
        <tissue evidence="1">Whole</tissue>
    </source>
</reference>
<evidence type="ECO:0000313" key="1">
    <source>
        <dbReference type="EMBL" id="KAK7078273.1"/>
    </source>
</evidence>
<sequence>MQAGPVMFSQGNALRFDGQTERSYRNFIELFREYTGRNAMRPDEKIMLLIDACEGKRVKFHLRRYLSVHPDAEAACQKGLRYLEALFRYDEPPTEVLWARMREGRHIYDEDIRGLDGLQ</sequence>
<dbReference type="Proteomes" id="UP001381693">
    <property type="component" value="Unassembled WGS sequence"/>
</dbReference>
<dbReference type="AlphaFoldDB" id="A0AAN8XBL6"/>